<reference evidence="3" key="2">
    <citation type="submission" date="2015-01" db="EMBL/GenBank/DDBJ databases">
        <title>Evolutionary Origins and Diversification of the Mycorrhizal Mutualists.</title>
        <authorList>
            <consortium name="DOE Joint Genome Institute"/>
            <consortium name="Mycorrhizal Genomics Consortium"/>
            <person name="Kohler A."/>
            <person name="Kuo A."/>
            <person name="Nagy L.G."/>
            <person name="Floudas D."/>
            <person name="Copeland A."/>
            <person name="Barry K.W."/>
            <person name="Cichocki N."/>
            <person name="Veneault-Fourrey C."/>
            <person name="LaButti K."/>
            <person name="Lindquist E.A."/>
            <person name="Lipzen A."/>
            <person name="Lundell T."/>
            <person name="Morin E."/>
            <person name="Murat C."/>
            <person name="Riley R."/>
            <person name="Ohm R."/>
            <person name="Sun H."/>
            <person name="Tunlid A."/>
            <person name="Henrissat B."/>
            <person name="Grigoriev I.V."/>
            <person name="Hibbett D.S."/>
            <person name="Martin F."/>
        </authorList>
    </citation>
    <scope>NUCLEOTIDE SEQUENCE [LARGE SCALE GENOMIC DNA]</scope>
    <source>
        <strain evidence="3">Foug A</strain>
    </source>
</reference>
<evidence type="ECO:0000256" key="1">
    <source>
        <dbReference type="SAM" id="MobiDB-lite"/>
    </source>
</evidence>
<keyword evidence="3" id="KW-1185">Reference proteome</keyword>
<evidence type="ECO:0000313" key="3">
    <source>
        <dbReference type="Proteomes" id="UP000053989"/>
    </source>
</evidence>
<organism evidence="2 3">
    <name type="scientific">Scleroderma citrinum Foug A</name>
    <dbReference type="NCBI Taxonomy" id="1036808"/>
    <lineage>
        <taxon>Eukaryota</taxon>
        <taxon>Fungi</taxon>
        <taxon>Dikarya</taxon>
        <taxon>Basidiomycota</taxon>
        <taxon>Agaricomycotina</taxon>
        <taxon>Agaricomycetes</taxon>
        <taxon>Agaricomycetidae</taxon>
        <taxon>Boletales</taxon>
        <taxon>Sclerodermatineae</taxon>
        <taxon>Sclerodermataceae</taxon>
        <taxon>Scleroderma</taxon>
    </lineage>
</organism>
<evidence type="ECO:0000313" key="2">
    <source>
        <dbReference type="EMBL" id="KIM50153.1"/>
    </source>
</evidence>
<accession>A0A0C2YK72</accession>
<dbReference type="InParanoid" id="A0A0C2YK72"/>
<dbReference type="HOGENOM" id="CLU_2098281_0_0_1"/>
<sequence>MARTTQTAGHASVGVATTCPMPGSARDSRPLDPEHPASWHSPALPALCSLSLRFPRSQHAIRKLPHYTAKKTSSGRAPRVKLIVRPPRVTSGSITNLERESGRSLNPLTPVLVRCD</sequence>
<name>A0A0C2YK72_9AGAM</name>
<protein>
    <submittedName>
        <fullName evidence="2">Uncharacterized protein</fullName>
    </submittedName>
</protein>
<reference evidence="2 3" key="1">
    <citation type="submission" date="2014-04" db="EMBL/GenBank/DDBJ databases">
        <authorList>
            <consortium name="DOE Joint Genome Institute"/>
            <person name="Kuo A."/>
            <person name="Kohler A."/>
            <person name="Nagy L.G."/>
            <person name="Floudas D."/>
            <person name="Copeland A."/>
            <person name="Barry K.W."/>
            <person name="Cichocki N."/>
            <person name="Veneault-Fourrey C."/>
            <person name="LaButti K."/>
            <person name="Lindquist E.A."/>
            <person name="Lipzen A."/>
            <person name="Lundell T."/>
            <person name="Morin E."/>
            <person name="Murat C."/>
            <person name="Sun H."/>
            <person name="Tunlid A."/>
            <person name="Henrissat B."/>
            <person name="Grigoriev I.V."/>
            <person name="Hibbett D.S."/>
            <person name="Martin F."/>
            <person name="Nordberg H.P."/>
            <person name="Cantor M.N."/>
            <person name="Hua S.X."/>
        </authorList>
    </citation>
    <scope>NUCLEOTIDE SEQUENCE [LARGE SCALE GENOMIC DNA]</scope>
    <source>
        <strain evidence="2 3">Foug A</strain>
    </source>
</reference>
<dbReference type="AlphaFoldDB" id="A0A0C2YK72"/>
<feature type="compositionally biased region" description="Basic and acidic residues" evidence="1">
    <location>
        <begin position="26"/>
        <end position="37"/>
    </location>
</feature>
<dbReference type="EMBL" id="KN822656">
    <property type="protein sequence ID" value="KIM50153.1"/>
    <property type="molecule type" value="Genomic_DNA"/>
</dbReference>
<gene>
    <name evidence="2" type="ORF">SCLCIDRAFT_1225481</name>
</gene>
<dbReference type="Proteomes" id="UP000053989">
    <property type="component" value="Unassembled WGS sequence"/>
</dbReference>
<proteinExistence type="predicted"/>
<feature type="region of interest" description="Disordered" evidence="1">
    <location>
        <begin position="1"/>
        <end position="38"/>
    </location>
</feature>